<proteinExistence type="predicted"/>
<organism evidence="2 3">
    <name type="scientific">Larkinella terrae</name>
    <dbReference type="NCBI Taxonomy" id="2025311"/>
    <lineage>
        <taxon>Bacteria</taxon>
        <taxon>Pseudomonadati</taxon>
        <taxon>Bacteroidota</taxon>
        <taxon>Cytophagia</taxon>
        <taxon>Cytophagales</taxon>
        <taxon>Spirosomataceae</taxon>
        <taxon>Larkinella</taxon>
    </lineage>
</organism>
<dbReference type="AlphaFoldDB" id="A0A7K0ERR4"/>
<protein>
    <submittedName>
        <fullName evidence="2">Methylmalonyl-CoA mutase</fullName>
    </submittedName>
</protein>
<dbReference type="Gene3D" id="3.20.20.240">
    <property type="entry name" value="Methylmalonyl-CoA mutase"/>
    <property type="match status" value="1"/>
</dbReference>
<dbReference type="GO" id="GO:0016866">
    <property type="term" value="F:intramolecular transferase activity"/>
    <property type="evidence" value="ECO:0007669"/>
    <property type="project" value="InterPro"/>
</dbReference>
<dbReference type="InterPro" id="IPR006099">
    <property type="entry name" value="MeMalonylCoA_mutase_a/b_cat"/>
</dbReference>
<keyword evidence="3" id="KW-1185">Reference proteome</keyword>
<dbReference type="RefSeq" id="WP_154177840.1">
    <property type="nucleotide sequence ID" value="NZ_WJXZ01000014.1"/>
</dbReference>
<dbReference type="SUPFAM" id="SSF51703">
    <property type="entry name" value="Cobalamin (vitamin B12)-dependent enzymes"/>
    <property type="match status" value="1"/>
</dbReference>
<dbReference type="EMBL" id="WJXZ01000014">
    <property type="protein sequence ID" value="MRS64503.1"/>
    <property type="molecule type" value="Genomic_DNA"/>
</dbReference>
<dbReference type="OrthoDB" id="9762378at2"/>
<gene>
    <name evidence="2" type="ORF">GJJ30_24605</name>
</gene>
<sequence>MAELDIRTGFPPVTKAEWIQQVTTDLKGKSIESLNRTTPEGLETAPFYTAEDVDKLPLAENRLAQTAGRTLAWLNVPVVSFTAEIETNNVLRDLLTKGIESLVVDLSGFEVEKIDWPRLLNGLKLSDTPVWFRTDGESATLANALKMALPYQLKGGFFDDPISGFLRSGTNPDSALTQLAEATRLTLDSPQFRTLTVDSTVFHNAGATATQELAFTLNSVVDLYDQLTETGLSIDQVVPKTAFSVSIGTSYFTEIAKIRALRILWQRLLLQYSIVDIRYSVFIHAQTSTFYDSTATPYNNLLRATTEAMAAVIGGCDALSIHPYDAVFGESDAFSNRIARNISILLKEEAHLDKTLDPSAGSYYLETLTHQLAESAWNLFLKVEKMGGLLKAFETGFIQEEIERAYQARVDAVKNGRVLVGVTKFRHHEGLDPKSVRSSETLQVFLPDRRLAERFE</sequence>
<accession>A0A7K0ERR4</accession>
<dbReference type="PANTHER" id="PTHR48101">
    <property type="entry name" value="METHYLMALONYL-COA MUTASE, MITOCHONDRIAL-RELATED"/>
    <property type="match status" value="1"/>
</dbReference>
<feature type="domain" description="Methylmalonyl-CoA mutase alpha/beta chain catalytic" evidence="1">
    <location>
        <begin position="117"/>
        <end position="433"/>
    </location>
</feature>
<comment type="caution">
    <text evidence="2">The sequence shown here is derived from an EMBL/GenBank/DDBJ whole genome shotgun (WGS) entry which is preliminary data.</text>
</comment>
<name>A0A7K0ERR4_9BACT</name>
<evidence type="ECO:0000313" key="2">
    <source>
        <dbReference type="EMBL" id="MRS64503.1"/>
    </source>
</evidence>
<dbReference type="PANTHER" id="PTHR48101:SF1">
    <property type="entry name" value="METHYLMALONYL-COA MUTASE, LARGE SUBUNIT"/>
    <property type="match status" value="1"/>
</dbReference>
<reference evidence="2 3" key="1">
    <citation type="journal article" date="2018" name="Antonie Van Leeuwenhoek">
        <title>Larkinella terrae sp. nov., isolated from soil on Jeju Island, South Korea.</title>
        <authorList>
            <person name="Ten L.N."/>
            <person name="Jeon J."/>
            <person name="Park S.J."/>
            <person name="Park S."/>
            <person name="Lee S.Y."/>
            <person name="Kim M.K."/>
            <person name="Jung H.Y."/>
        </authorList>
    </citation>
    <scope>NUCLEOTIDE SEQUENCE [LARGE SCALE GENOMIC DNA]</scope>
    <source>
        <strain evidence="2 3">KCTC 52001</strain>
    </source>
</reference>
<dbReference type="Proteomes" id="UP000441754">
    <property type="component" value="Unassembled WGS sequence"/>
</dbReference>
<evidence type="ECO:0000259" key="1">
    <source>
        <dbReference type="Pfam" id="PF01642"/>
    </source>
</evidence>
<dbReference type="InterPro" id="IPR016176">
    <property type="entry name" value="Cbl-dep_enz_cat"/>
</dbReference>
<dbReference type="GO" id="GO:0031419">
    <property type="term" value="F:cobalamin binding"/>
    <property type="evidence" value="ECO:0007669"/>
    <property type="project" value="InterPro"/>
</dbReference>
<dbReference type="Pfam" id="PF01642">
    <property type="entry name" value="MM_CoA_mutase"/>
    <property type="match status" value="1"/>
</dbReference>
<evidence type="ECO:0000313" key="3">
    <source>
        <dbReference type="Proteomes" id="UP000441754"/>
    </source>
</evidence>